<dbReference type="PROSITE" id="PS00028">
    <property type="entry name" value="ZINC_FINGER_C2H2_1"/>
    <property type="match status" value="2"/>
</dbReference>
<dbReference type="VEuPathDB" id="FungiDB:BCV72DRAFT_339859"/>
<dbReference type="SMART" id="SM00355">
    <property type="entry name" value="ZnF_C2H2"/>
    <property type="match status" value="2"/>
</dbReference>
<name>A0A1X0QLY5_RHIZD</name>
<dbReference type="Gene3D" id="3.30.160.60">
    <property type="entry name" value="Classic Zinc Finger"/>
    <property type="match status" value="1"/>
</dbReference>
<organism evidence="2">
    <name type="scientific">Rhizopus microsporus var. microsporus</name>
    <dbReference type="NCBI Taxonomy" id="86635"/>
    <lineage>
        <taxon>Eukaryota</taxon>
        <taxon>Fungi</taxon>
        <taxon>Fungi incertae sedis</taxon>
        <taxon>Mucoromycota</taxon>
        <taxon>Mucoromycotina</taxon>
        <taxon>Mucoromycetes</taxon>
        <taxon>Mucorales</taxon>
        <taxon>Mucorineae</taxon>
        <taxon>Rhizopodaceae</taxon>
        <taxon>Rhizopus</taxon>
    </lineage>
</organism>
<reference evidence="2" key="1">
    <citation type="journal article" date="2016" name="Proc. Natl. Acad. Sci. U.S.A.">
        <title>Lipid metabolic changes in an early divergent fungus govern the establishment of a mutualistic symbiosis with endobacteria.</title>
        <authorList>
            <person name="Lastovetsky O.A."/>
            <person name="Gaspar M.L."/>
            <person name="Mondo S.J."/>
            <person name="LaButti K.M."/>
            <person name="Sandor L."/>
            <person name="Grigoriev I.V."/>
            <person name="Henry S.A."/>
            <person name="Pawlowska T.E."/>
        </authorList>
    </citation>
    <scope>NUCLEOTIDE SEQUENCE [LARGE SCALE GENOMIC DNA]</scope>
    <source>
        <strain evidence="2">ATCC 52814</strain>
    </source>
</reference>
<proteinExistence type="predicted"/>
<dbReference type="InterPro" id="IPR013087">
    <property type="entry name" value="Znf_C2H2_type"/>
</dbReference>
<feature type="domain" description="C2H2-type" evidence="1">
    <location>
        <begin position="48"/>
        <end position="69"/>
    </location>
</feature>
<feature type="domain" description="C2H2-type" evidence="1">
    <location>
        <begin position="5"/>
        <end position="27"/>
    </location>
</feature>
<dbReference type="EMBL" id="KV922303">
    <property type="protein sequence ID" value="ORE00760.1"/>
    <property type="molecule type" value="Genomic_DNA"/>
</dbReference>
<protein>
    <recommendedName>
        <fullName evidence="1">C2H2-type domain-containing protein</fullName>
    </recommendedName>
</protein>
<evidence type="ECO:0000313" key="2">
    <source>
        <dbReference type="EMBL" id="ORE00760.1"/>
    </source>
</evidence>
<gene>
    <name evidence="2" type="ORF">BCV72DRAFT_339859</name>
</gene>
<evidence type="ECO:0000259" key="1">
    <source>
        <dbReference type="PROSITE" id="PS00028"/>
    </source>
</evidence>
<sequence length="549" mass="61276">MTSVCCDICDSKFDTNKKLQSHKRNAHIDKVFVGESKIVVEKVADGFCCPVCDRLYKSTVGFRNHLAVHGLCISLPADQKIIHPSNSSGGNSSDDLVESGKLNAHDIAVSASEQFDGASATCLTQSTLKSKKRKCLDYESTILATCDALTETEETKVDKLSIARLGRWTPITLSAPARQYHFLASPTTASAIMEDPDAGMWYMPLRVSHSHSFEAIDGDILVQAALMKSKMGKHLLRNSYVEFTKEDGVLLNKDWLLYPEMRYVCSQLLAGAILESNSQFLLVNTVEPYGRYALDDAHHERRFTPASSTFPTSETPYGYVHVVLLSSMENGQNKLHISSRTCDLLITSSLRIDQVSVNLGPETSHFTPCSGTRIFLDKKSRQQALNLMTGDHCCESQTMPFLYQLKQIRSKFHHLSTYTRCRASSDFGSRLEFQPCTIWTLSDQDSTQHSMSQEKLTSMVFQKIATQVVRNGVKALIKSDDLETIRSRATGTTVDNFIRRIQELGNELQIIGNLPLNNILTDMTGLITSGLRKNNDRKIEAIIKEAYQC</sequence>
<dbReference type="AlphaFoldDB" id="A0A1X0QLY5"/>
<dbReference type="Proteomes" id="UP000242414">
    <property type="component" value="Unassembled WGS sequence"/>
</dbReference>
<dbReference type="OrthoDB" id="2245303at2759"/>
<accession>A0A1X0QLY5</accession>